<dbReference type="Gene3D" id="1.20.5.170">
    <property type="match status" value="2"/>
</dbReference>
<protein>
    <submittedName>
        <fullName evidence="2">Hemagluttinin domain protein</fullName>
    </submittedName>
</protein>
<comment type="caution">
    <text evidence="2">The sequence shown here is derived from an EMBL/GenBank/DDBJ whole genome shotgun (WGS) entry which is preliminary data.</text>
</comment>
<reference evidence="2 3" key="1">
    <citation type="journal article" date="2012" name="J. Bacteriol.">
        <title>Genome sequence of the highly efficient arsenite-oxidizing bacterium Achromobacter arsenitoxydans SY8.</title>
        <authorList>
            <person name="Li X."/>
            <person name="Hu Y."/>
            <person name="Gong J."/>
            <person name="Lin Y."/>
            <person name="Johnstone L."/>
            <person name="Rensing C."/>
            <person name="Wang G."/>
        </authorList>
    </citation>
    <scope>NUCLEOTIDE SEQUENCE [LARGE SCALE GENOMIC DNA]</scope>
    <source>
        <strain evidence="2 3">SY8</strain>
    </source>
</reference>
<dbReference type="Gene3D" id="2.150.10.10">
    <property type="entry name" value="Serralysin-like metalloprotease, C-terminal"/>
    <property type="match status" value="1"/>
</dbReference>
<evidence type="ECO:0000259" key="1">
    <source>
        <dbReference type="Pfam" id="PF05662"/>
    </source>
</evidence>
<feature type="domain" description="Trimeric autotransporter adhesin YadA-like stalk" evidence="1">
    <location>
        <begin position="38"/>
        <end position="77"/>
    </location>
</feature>
<feature type="non-terminal residue" evidence="2">
    <location>
        <position position="194"/>
    </location>
</feature>
<name>H0FFK0_9BURK</name>
<dbReference type="STRING" id="477184.KYC_27848"/>
<dbReference type="GO" id="GO:0019867">
    <property type="term" value="C:outer membrane"/>
    <property type="evidence" value="ECO:0007669"/>
    <property type="project" value="InterPro"/>
</dbReference>
<dbReference type="Pfam" id="PF05662">
    <property type="entry name" value="YadA_stalk"/>
    <property type="match status" value="2"/>
</dbReference>
<organism evidence="2 3">
    <name type="scientific">Achromobacter arsenitoxydans SY8</name>
    <dbReference type="NCBI Taxonomy" id="477184"/>
    <lineage>
        <taxon>Bacteria</taxon>
        <taxon>Pseudomonadati</taxon>
        <taxon>Pseudomonadota</taxon>
        <taxon>Betaproteobacteria</taxon>
        <taxon>Burkholderiales</taxon>
        <taxon>Alcaligenaceae</taxon>
        <taxon>Achromobacter</taxon>
    </lineage>
</organism>
<dbReference type="SUPFAM" id="SSF101967">
    <property type="entry name" value="Adhesin YadA, collagen-binding domain"/>
    <property type="match status" value="1"/>
</dbReference>
<dbReference type="eggNOG" id="COG5295">
    <property type="taxonomic scope" value="Bacteria"/>
</dbReference>
<sequence>MGFNAATARVSGYADGSLELKAINGISMLNIVEMNGNKITQLAPGALSVGSQDAVNGSQLYATNQNVAGNTTAITSLDGRVTGNTSSITAMDGRVIKNTGDLVNLTNALNNGTQGLVRQDAGSRNITVAKSLDGTLVDLTGTAGARTLTGLRAGALNAGSQEAVNGSQLFATNQTMAGNSTAIGSLQGLVSSQG</sequence>
<dbReference type="InterPro" id="IPR008635">
    <property type="entry name" value="Coiled_stalk_dom"/>
</dbReference>
<proteinExistence type="predicted"/>
<evidence type="ECO:0000313" key="2">
    <source>
        <dbReference type="EMBL" id="EHK62943.1"/>
    </source>
</evidence>
<dbReference type="EMBL" id="AGUF01000093">
    <property type="protein sequence ID" value="EHK62943.1"/>
    <property type="molecule type" value="Genomic_DNA"/>
</dbReference>
<keyword evidence="3" id="KW-1185">Reference proteome</keyword>
<gene>
    <name evidence="2" type="ORF">KYC_27848</name>
</gene>
<evidence type="ECO:0000313" key="3">
    <source>
        <dbReference type="Proteomes" id="UP000003113"/>
    </source>
</evidence>
<dbReference type="AlphaFoldDB" id="H0FFK0"/>
<accession>H0FFK0</accession>
<dbReference type="InterPro" id="IPR011049">
    <property type="entry name" value="Serralysin-like_metalloprot_C"/>
</dbReference>
<dbReference type="Proteomes" id="UP000003113">
    <property type="component" value="Unassembled WGS sequence"/>
</dbReference>
<feature type="domain" description="Trimeric autotransporter adhesin YadA-like stalk" evidence="1">
    <location>
        <begin position="160"/>
        <end position="185"/>
    </location>
</feature>